<protein>
    <submittedName>
        <fullName evidence="2">Uncharacterized protein</fullName>
    </submittedName>
</protein>
<dbReference type="Proteomes" id="UP000091820">
    <property type="component" value="Unassembled WGS sequence"/>
</dbReference>
<feature type="compositionally biased region" description="Low complexity" evidence="1">
    <location>
        <begin position="164"/>
        <end position="184"/>
    </location>
</feature>
<dbReference type="AlphaFoldDB" id="A0A1A9WS46"/>
<evidence type="ECO:0000313" key="3">
    <source>
        <dbReference type="Proteomes" id="UP000091820"/>
    </source>
</evidence>
<accession>A0A1A9WS46</accession>
<evidence type="ECO:0000256" key="1">
    <source>
        <dbReference type="SAM" id="MobiDB-lite"/>
    </source>
</evidence>
<name>A0A1A9WS46_9MUSC</name>
<proteinExistence type="predicted"/>
<dbReference type="VEuPathDB" id="VectorBase:GBRI030065"/>
<sequence>KVSIHNVDDTNFARNASSPVAHRVEITPVYSTRPSSAQLYDSSGRSDLQHTVFGTAKNFRDHLNDFNKADSPMFSSTDLHLNLNEYESTINYEYESATSAGAASRDGEDNHNSILDFNNLLTKKGPNTRRTSPYLDDNSLDGFVQNMNNLQISASSDEQISQLNGSNSSRSRSNTNVNAANNWW</sequence>
<reference evidence="2" key="2">
    <citation type="submission" date="2020-05" db="UniProtKB">
        <authorList>
            <consortium name="EnsemblMetazoa"/>
        </authorList>
    </citation>
    <scope>IDENTIFICATION</scope>
    <source>
        <strain evidence="2">IAEA</strain>
    </source>
</reference>
<feature type="region of interest" description="Disordered" evidence="1">
    <location>
        <begin position="118"/>
        <end position="137"/>
    </location>
</feature>
<keyword evidence="3" id="KW-1185">Reference proteome</keyword>
<reference evidence="3" key="1">
    <citation type="submission" date="2014-03" db="EMBL/GenBank/DDBJ databases">
        <authorList>
            <person name="Aksoy S."/>
            <person name="Warren W."/>
            <person name="Wilson R.K."/>
        </authorList>
    </citation>
    <scope>NUCLEOTIDE SEQUENCE [LARGE SCALE GENOMIC DNA]</scope>
    <source>
        <strain evidence="3">IAEA</strain>
    </source>
</reference>
<feature type="region of interest" description="Disordered" evidence="1">
    <location>
        <begin position="160"/>
        <end position="184"/>
    </location>
</feature>
<organism evidence="2 3">
    <name type="scientific">Glossina brevipalpis</name>
    <dbReference type="NCBI Taxonomy" id="37001"/>
    <lineage>
        <taxon>Eukaryota</taxon>
        <taxon>Metazoa</taxon>
        <taxon>Ecdysozoa</taxon>
        <taxon>Arthropoda</taxon>
        <taxon>Hexapoda</taxon>
        <taxon>Insecta</taxon>
        <taxon>Pterygota</taxon>
        <taxon>Neoptera</taxon>
        <taxon>Endopterygota</taxon>
        <taxon>Diptera</taxon>
        <taxon>Brachycera</taxon>
        <taxon>Muscomorpha</taxon>
        <taxon>Hippoboscoidea</taxon>
        <taxon>Glossinidae</taxon>
        <taxon>Glossina</taxon>
    </lineage>
</organism>
<dbReference type="EnsemblMetazoa" id="GBRI030065-RA">
    <property type="protein sequence ID" value="GBRI030065-PA"/>
    <property type="gene ID" value="GBRI030065"/>
</dbReference>
<evidence type="ECO:0000313" key="2">
    <source>
        <dbReference type="EnsemblMetazoa" id="GBRI030065-PA"/>
    </source>
</evidence>